<reference evidence="3 4" key="1">
    <citation type="submission" date="2019-02" db="EMBL/GenBank/DDBJ databases">
        <title>Deep-cultivation of Planctomycetes and their phenomic and genomic characterization uncovers novel biology.</title>
        <authorList>
            <person name="Wiegand S."/>
            <person name="Jogler M."/>
            <person name="Boedeker C."/>
            <person name="Pinto D."/>
            <person name="Vollmers J."/>
            <person name="Rivas-Marin E."/>
            <person name="Kohn T."/>
            <person name="Peeters S.H."/>
            <person name="Heuer A."/>
            <person name="Rast P."/>
            <person name="Oberbeckmann S."/>
            <person name="Bunk B."/>
            <person name="Jeske O."/>
            <person name="Meyerdierks A."/>
            <person name="Storesund J.E."/>
            <person name="Kallscheuer N."/>
            <person name="Luecker S."/>
            <person name="Lage O.M."/>
            <person name="Pohl T."/>
            <person name="Merkel B.J."/>
            <person name="Hornburger P."/>
            <person name="Mueller R.-W."/>
            <person name="Bruemmer F."/>
            <person name="Labrenz M."/>
            <person name="Spormann A.M."/>
            <person name="Op den Camp H."/>
            <person name="Overmann J."/>
            <person name="Amann R."/>
            <person name="Jetten M.S.M."/>
            <person name="Mascher T."/>
            <person name="Medema M.H."/>
            <person name="Devos D.P."/>
            <person name="Kaster A.-K."/>
            <person name="Ovreas L."/>
            <person name="Rohde M."/>
            <person name="Galperin M.Y."/>
            <person name="Jogler C."/>
        </authorList>
    </citation>
    <scope>NUCLEOTIDE SEQUENCE [LARGE SCALE GENOMIC DNA]</scope>
    <source>
        <strain evidence="3 4">K23_9</strain>
    </source>
</reference>
<dbReference type="AlphaFoldDB" id="A0A517NLY8"/>
<dbReference type="PRINTS" id="PR00080">
    <property type="entry name" value="SDRFAMILY"/>
</dbReference>
<dbReference type="Pfam" id="PF13561">
    <property type="entry name" value="adh_short_C2"/>
    <property type="match status" value="1"/>
</dbReference>
<dbReference type="PRINTS" id="PR00081">
    <property type="entry name" value="GDHRDH"/>
</dbReference>
<comment type="similarity">
    <text evidence="1">Belongs to the short-chain dehydrogenases/reductases (SDR) family.</text>
</comment>
<dbReference type="InterPro" id="IPR002347">
    <property type="entry name" value="SDR_fam"/>
</dbReference>
<dbReference type="EC" id="1.1.1.47" evidence="3"/>
<dbReference type="FunFam" id="3.40.50.720:FF:000084">
    <property type="entry name" value="Short-chain dehydrogenase reductase"/>
    <property type="match status" value="1"/>
</dbReference>
<evidence type="ECO:0000256" key="2">
    <source>
        <dbReference type="ARBA" id="ARBA00023002"/>
    </source>
</evidence>
<protein>
    <submittedName>
        <fullName evidence="3">Glucose 1-dehydrogenase</fullName>
        <ecNumber evidence="3">1.1.1.47</ecNumber>
    </submittedName>
</protein>
<organism evidence="3 4">
    <name type="scientific">Stieleria marina</name>
    <dbReference type="NCBI Taxonomy" id="1930275"/>
    <lineage>
        <taxon>Bacteria</taxon>
        <taxon>Pseudomonadati</taxon>
        <taxon>Planctomycetota</taxon>
        <taxon>Planctomycetia</taxon>
        <taxon>Pirellulales</taxon>
        <taxon>Pirellulaceae</taxon>
        <taxon>Stieleria</taxon>
    </lineage>
</organism>
<dbReference type="SUPFAM" id="SSF51735">
    <property type="entry name" value="NAD(P)-binding Rossmann-fold domains"/>
    <property type="match status" value="1"/>
</dbReference>
<dbReference type="CDD" id="cd05233">
    <property type="entry name" value="SDR_c"/>
    <property type="match status" value="1"/>
</dbReference>
<dbReference type="PROSITE" id="PS00061">
    <property type="entry name" value="ADH_SHORT"/>
    <property type="match status" value="1"/>
</dbReference>
<proteinExistence type="inferred from homology"/>
<keyword evidence="4" id="KW-1185">Reference proteome</keyword>
<dbReference type="InterPro" id="IPR036291">
    <property type="entry name" value="NAD(P)-bd_dom_sf"/>
</dbReference>
<dbReference type="RefSeq" id="WP_419189495.1">
    <property type="nucleotide sequence ID" value="NZ_CP036526.1"/>
</dbReference>
<dbReference type="GO" id="GO:0047936">
    <property type="term" value="F:glucose 1-dehydrogenase [NAD(P)+] activity"/>
    <property type="evidence" value="ECO:0007669"/>
    <property type="project" value="UniProtKB-EC"/>
</dbReference>
<name>A0A517NLY8_9BACT</name>
<dbReference type="Gene3D" id="3.40.50.720">
    <property type="entry name" value="NAD(P)-binding Rossmann-like Domain"/>
    <property type="match status" value="1"/>
</dbReference>
<accession>A0A517NLY8</accession>
<dbReference type="PANTHER" id="PTHR42760">
    <property type="entry name" value="SHORT-CHAIN DEHYDROGENASES/REDUCTASES FAMILY MEMBER"/>
    <property type="match status" value="1"/>
</dbReference>
<dbReference type="InterPro" id="IPR020904">
    <property type="entry name" value="Sc_DH/Rdtase_CS"/>
</dbReference>
<gene>
    <name evidence="3" type="primary">gdh</name>
    <name evidence="3" type="ORF">K239x_00770</name>
</gene>
<dbReference type="Proteomes" id="UP000319817">
    <property type="component" value="Chromosome"/>
</dbReference>
<evidence type="ECO:0000313" key="3">
    <source>
        <dbReference type="EMBL" id="QDT08145.1"/>
    </source>
</evidence>
<dbReference type="EMBL" id="CP036526">
    <property type="protein sequence ID" value="QDT08145.1"/>
    <property type="molecule type" value="Genomic_DNA"/>
</dbReference>
<evidence type="ECO:0000313" key="4">
    <source>
        <dbReference type="Proteomes" id="UP000319817"/>
    </source>
</evidence>
<keyword evidence="2 3" id="KW-0560">Oxidoreductase</keyword>
<dbReference type="PANTHER" id="PTHR42760:SF133">
    <property type="entry name" value="3-OXOACYL-[ACYL-CARRIER-PROTEIN] REDUCTASE"/>
    <property type="match status" value="1"/>
</dbReference>
<evidence type="ECO:0000256" key="1">
    <source>
        <dbReference type="ARBA" id="ARBA00006484"/>
    </source>
</evidence>
<sequence>MPSPQQSLATYDDLANRVVVITGGANGIGEAMVRRFVDQDARVHFCDVDSDAGKRLQLETNKRARFSAVDLTKEKPLRNWIDRIGKQAGRIDVLVNSAARDPRIALGQMTMNQWDEIIALNLRAFVIAVQQAVDLMPDKGGSIINFSSITHHLSPAEMTAYVATKSGIIGLTRSLARELGPRHIRVNTLSPGWIMTDRQLEQFVTPKVKRMLKTQQCIPDLIKPSEIADVALFLASNASAAITGQELLADRGWAHH</sequence>